<dbReference type="InterPro" id="IPR001647">
    <property type="entry name" value="HTH_TetR"/>
</dbReference>
<organism evidence="6 7">
    <name type="scientific">Aeromonas bivalvium</name>
    <dbReference type="NCBI Taxonomy" id="440079"/>
    <lineage>
        <taxon>Bacteria</taxon>
        <taxon>Pseudomonadati</taxon>
        <taxon>Pseudomonadota</taxon>
        <taxon>Gammaproteobacteria</taxon>
        <taxon>Aeromonadales</taxon>
        <taxon>Aeromonadaceae</taxon>
        <taxon>Aeromonas</taxon>
    </lineage>
</organism>
<gene>
    <name evidence="6" type="ORF">ACEUDJ_14435</name>
</gene>
<keyword evidence="2 4" id="KW-0238">DNA-binding</keyword>
<evidence type="ECO:0000256" key="1">
    <source>
        <dbReference type="ARBA" id="ARBA00023015"/>
    </source>
</evidence>
<dbReference type="PANTHER" id="PTHR47506">
    <property type="entry name" value="TRANSCRIPTIONAL REGULATORY PROTEIN"/>
    <property type="match status" value="1"/>
</dbReference>
<keyword evidence="3" id="KW-0804">Transcription</keyword>
<protein>
    <submittedName>
        <fullName evidence="6">TetR/AcrR family transcriptional regulator</fullName>
    </submittedName>
</protein>
<sequence>MARKTAFDPAEKLEQAMTLFWQKGYEATSIQDLVDALGINRFSLYNSFGDKQALFQLALDHYLEQVSRKRMAPLLCDKGGLAALYGWLDALALRLSQPDNPGCFLQNTQLGGAMDQPRVRERILDMHRELQQALAHACQVAMQEGDLAPKTDVEALARFLFVHVQGWVLLGKGGGHDDTLRADMTTLRQQLALWQRHPITGERER</sequence>
<dbReference type="Gene3D" id="1.10.10.60">
    <property type="entry name" value="Homeodomain-like"/>
    <property type="match status" value="1"/>
</dbReference>
<evidence type="ECO:0000256" key="4">
    <source>
        <dbReference type="PROSITE-ProRule" id="PRU00335"/>
    </source>
</evidence>
<dbReference type="InterPro" id="IPR036271">
    <property type="entry name" value="Tet_transcr_reg_TetR-rel_C_sf"/>
</dbReference>
<name>A0ABW9GUX8_9GAMM</name>
<dbReference type="GeneID" id="97221319"/>
<evidence type="ECO:0000313" key="6">
    <source>
        <dbReference type="EMBL" id="MFM4894055.1"/>
    </source>
</evidence>
<accession>A0ABW9GUX8</accession>
<feature type="DNA-binding region" description="H-T-H motif" evidence="4">
    <location>
        <begin position="29"/>
        <end position="48"/>
    </location>
</feature>
<dbReference type="Proteomes" id="UP001630969">
    <property type="component" value="Unassembled WGS sequence"/>
</dbReference>
<dbReference type="PROSITE" id="PS50977">
    <property type="entry name" value="HTH_TETR_2"/>
    <property type="match status" value="1"/>
</dbReference>
<dbReference type="SUPFAM" id="SSF48498">
    <property type="entry name" value="Tetracyclin repressor-like, C-terminal domain"/>
    <property type="match status" value="1"/>
</dbReference>
<dbReference type="InterPro" id="IPR011075">
    <property type="entry name" value="TetR_C"/>
</dbReference>
<keyword evidence="7" id="KW-1185">Reference proteome</keyword>
<feature type="domain" description="HTH tetR-type" evidence="5">
    <location>
        <begin position="6"/>
        <end position="66"/>
    </location>
</feature>
<dbReference type="EMBL" id="JBGXBU010000006">
    <property type="protein sequence ID" value="MFM4894055.1"/>
    <property type="molecule type" value="Genomic_DNA"/>
</dbReference>
<evidence type="ECO:0000256" key="3">
    <source>
        <dbReference type="ARBA" id="ARBA00023163"/>
    </source>
</evidence>
<evidence type="ECO:0000313" key="7">
    <source>
        <dbReference type="Proteomes" id="UP001630969"/>
    </source>
</evidence>
<dbReference type="Pfam" id="PF00440">
    <property type="entry name" value="TetR_N"/>
    <property type="match status" value="1"/>
</dbReference>
<dbReference type="SUPFAM" id="SSF46689">
    <property type="entry name" value="Homeodomain-like"/>
    <property type="match status" value="1"/>
</dbReference>
<dbReference type="Gene3D" id="1.10.357.10">
    <property type="entry name" value="Tetracycline Repressor, domain 2"/>
    <property type="match status" value="1"/>
</dbReference>
<proteinExistence type="predicted"/>
<evidence type="ECO:0000259" key="5">
    <source>
        <dbReference type="PROSITE" id="PS50977"/>
    </source>
</evidence>
<dbReference type="Pfam" id="PF16925">
    <property type="entry name" value="TetR_C_13"/>
    <property type="match status" value="1"/>
</dbReference>
<dbReference type="RefSeq" id="WP_408791017.1">
    <property type="nucleotide sequence ID" value="NZ_JBGXBU010000006.1"/>
</dbReference>
<dbReference type="InterPro" id="IPR009057">
    <property type="entry name" value="Homeodomain-like_sf"/>
</dbReference>
<keyword evidence="1" id="KW-0805">Transcription regulation</keyword>
<evidence type="ECO:0000256" key="2">
    <source>
        <dbReference type="ARBA" id="ARBA00023125"/>
    </source>
</evidence>
<comment type="caution">
    <text evidence="6">The sequence shown here is derived from an EMBL/GenBank/DDBJ whole genome shotgun (WGS) entry which is preliminary data.</text>
</comment>
<reference evidence="6 7" key="1">
    <citation type="submission" date="2024-09" db="EMBL/GenBank/DDBJ databases">
        <title>Aeromonas strains Genome sequencing and assembly.</title>
        <authorList>
            <person name="Hu X."/>
            <person name="Tang B."/>
        </authorList>
    </citation>
    <scope>NUCLEOTIDE SEQUENCE [LARGE SCALE GENOMIC DNA]</scope>
    <source>
        <strain evidence="6 7">NB23SCDHY001</strain>
    </source>
</reference>
<dbReference type="PANTHER" id="PTHR47506:SF10">
    <property type="entry name" value="TRANSCRIPTIONAL REGULATORY PROTEIN"/>
    <property type="match status" value="1"/>
</dbReference>